<evidence type="ECO:0000313" key="9">
    <source>
        <dbReference type="EMBL" id="SYX83581.1"/>
    </source>
</evidence>
<feature type="transmembrane region" description="Helical" evidence="7">
    <location>
        <begin position="69"/>
        <end position="92"/>
    </location>
</feature>
<keyword evidence="4 7" id="KW-0812">Transmembrane</keyword>
<evidence type="ECO:0000256" key="6">
    <source>
        <dbReference type="ARBA" id="ARBA00023136"/>
    </source>
</evidence>
<evidence type="ECO:0000313" key="10">
    <source>
        <dbReference type="Proteomes" id="UP000304148"/>
    </source>
</evidence>
<dbReference type="Pfam" id="PF07690">
    <property type="entry name" value="MFS_1"/>
    <property type="match status" value="1"/>
</dbReference>
<feature type="transmembrane region" description="Helical" evidence="7">
    <location>
        <begin position="233"/>
        <end position="251"/>
    </location>
</feature>
<dbReference type="GO" id="GO:0022857">
    <property type="term" value="F:transmembrane transporter activity"/>
    <property type="evidence" value="ECO:0007669"/>
    <property type="project" value="InterPro"/>
</dbReference>
<evidence type="ECO:0000256" key="5">
    <source>
        <dbReference type="ARBA" id="ARBA00022989"/>
    </source>
</evidence>
<evidence type="ECO:0000256" key="7">
    <source>
        <dbReference type="SAM" id="Phobius"/>
    </source>
</evidence>
<comment type="subcellular location">
    <subcellularLocation>
        <location evidence="1">Cell membrane</location>
        <topology evidence="1">Multi-pass membrane protein</topology>
    </subcellularLocation>
</comment>
<keyword evidence="6 7" id="KW-0472">Membrane</keyword>
<feature type="transmembrane region" description="Helical" evidence="7">
    <location>
        <begin position="200"/>
        <end position="221"/>
    </location>
</feature>
<evidence type="ECO:0000256" key="2">
    <source>
        <dbReference type="ARBA" id="ARBA00022448"/>
    </source>
</evidence>
<feature type="transmembrane region" description="Helical" evidence="7">
    <location>
        <begin position="130"/>
        <end position="151"/>
    </location>
</feature>
<keyword evidence="3" id="KW-1003">Cell membrane</keyword>
<sequence length="385" mass="41167">MRNITLLLFGMFALGADAYVMAGILPLIAGDFNISIGAAGQSVSTFTLCYAIAAPIFAAVLSRANTKHILLAALSLFTLANILTAITHQFAVLLISRGIAGIGAGLYSPLASSAAVHLAPEGQRGRALSLILFGMSAGTVIGVPLGIYISSLHNWRLTMWFIVLVGLLGIIAMASKFPTIQSNSLPTLSDRLSLFKNKQITLVMLVTAILSFCSLGLYTYLDRIIAAFKYEQSIWFIWMWGLGGIAGSFLIGSIMDRFKRPRTILLILIILLMMSMMLMDSVHQNAAGLASLLILWGAVGWASIAAQQKTLVEISPSHATISIALLSSMNYLAGSVGTMTFGALLERNADPSNLPYLAGMVLVAGFLLQCLFMHKARTSRNSAST</sequence>
<dbReference type="InterPro" id="IPR020846">
    <property type="entry name" value="MFS_dom"/>
</dbReference>
<dbReference type="AlphaFoldDB" id="A0A383RAC2"/>
<dbReference type="Gene3D" id="1.20.1250.20">
    <property type="entry name" value="MFS general substrate transporter like domains"/>
    <property type="match status" value="1"/>
</dbReference>
<feature type="transmembrane region" description="Helical" evidence="7">
    <location>
        <begin position="38"/>
        <end position="62"/>
    </location>
</feature>
<name>A0A383RAC2_PAEAL</name>
<dbReference type="InterPro" id="IPR011701">
    <property type="entry name" value="MFS"/>
</dbReference>
<feature type="transmembrane region" description="Helical" evidence="7">
    <location>
        <begin position="157"/>
        <end position="179"/>
    </location>
</feature>
<reference evidence="10" key="1">
    <citation type="submission" date="2018-08" db="EMBL/GenBank/DDBJ databases">
        <authorList>
            <person name="Chevrot R."/>
        </authorList>
    </citation>
    <scope>NUCLEOTIDE SEQUENCE [LARGE SCALE GENOMIC DNA]</scope>
</reference>
<accession>A0A383RAC2</accession>
<dbReference type="InterPro" id="IPR050189">
    <property type="entry name" value="MFS_Efflux_Transporters"/>
</dbReference>
<protein>
    <submittedName>
        <fullName evidence="9">Major facilitator family transporter</fullName>
    </submittedName>
</protein>
<feature type="domain" description="Major facilitator superfamily (MFS) profile" evidence="8">
    <location>
        <begin position="3"/>
        <end position="377"/>
    </location>
</feature>
<dbReference type="RefSeq" id="WP_138185649.1">
    <property type="nucleotide sequence ID" value="NZ_LS992241.1"/>
</dbReference>
<dbReference type="CDD" id="cd17324">
    <property type="entry name" value="MFS_NepI_like"/>
    <property type="match status" value="1"/>
</dbReference>
<dbReference type="PROSITE" id="PS50850">
    <property type="entry name" value="MFS"/>
    <property type="match status" value="1"/>
</dbReference>
<feature type="transmembrane region" description="Helical" evidence="7">
    <location>
        <begin position="285"/>
        <end position="306"/>
    </location>
</feature>
<feature type="transmembrane region" description="Helical" evidence="7">
    <location>
        <begin position="318"/>
        <end position="342"/>
    </location>
</feature>
<dbReference type="Proteomes" id="UP000304148">
    <property type="component" value="Chromosome"/>
</dbReference>
<dbReference type="InterPro" id="IPR036259">
    <property type="entry name" value="MFS_trans_sf"/>
</dbReference>
<evidence type="ECO:0000256" key="1">
    <source>
        <dbReference type="ARBA" id="ARBA00004651"/>
    </source>
</evidence>
<feature type="transmembrane region" description="Helical" evidence="7">
    <location>
        <begin position="354"/>
        <end position="372"/>
    </location>
</feature>
<evidence type="ECO:0000256" key="4">
    <source>
        <dbReference type="ARBA" id="ARBA00022692"/>
    </source>
</evidence>
<dbReference type="PANTHER" id="PTHR43124">
    <property type="entry name" value="PURINE EFFLUX PUMP PBUE"/>
    <property type="match status" value="1"/>
</dbReference>
<gene>
    <name evidence="9" type="ORF">PBLR_12003</name>
</gene>
<keyword evidence="5 7" id="KW-1133">Transmembrane helix</keyword>
<dbReference type="SUPFAM" id="SSF103473">
    <property type="entry name" value="MFS general substrate transporter"/>
    <property type="match status" value="1"/>
</dbReference>
<organism evidence="9 10">
    <name type="scientific">Paenibacillus alvei</name>
    <name type="common">Bacillus alvei</name>
    <dbReference type="NCBI Taxonomy" id="44250"/>
    <lineage>
        <taxon>Bacteria</taxon>
        <taxon>Bacillati</taxon>
        <taxon>Bacillota</taxon>
        <taxon>Bacilli</taxon>
        <taxon>Bacillales</taxon>
        <taxon>Paenibacillaceae</taxon>
        <taxon>Paenibacillus</taxon>
    </lineage>
</organism>
<proteinExistence type="predicted"/>
<evidence type="ECO:0000256" key="3">
    <source>
        <dbReference type="ARBA" id="ARBA00022475"/>
    </source>
</evidence>
<evidence type="ECO:0000259" key="8">
    <source>
        <dbReference type="PROSITE" id="PS50850"/>
    </source>
</evidence>
<dbReference type="EMBL" id="LS992241">
    <property type="protein sequence ID" value="SYX83581.1"/>
    <property type="molecule type" value="Genomic_DNA"/>
</dbReference>
<dbReference type="PANTHER" id="PTHR43124:SF10">
    <property type="entry name" value="PURINE EFFLUX PUMP PBUE"/>
    <property type="match status" value="1"/>
</dbReference>
<feature type="transmembrane region" description="Helical" evidence="7">
    <location>
        <begin position="263"/>
        <end position="279"/>
    </location>
</feature>
<feature type="transmembrane region" description="Helical" evidence="7">
    <location>
        <begin position="98"/>
        <end position="118"/>
    </location>
</feature>
<keyword evidence="2" id="KW-0813">Transport</keyword>
<dbReference type="GO" id="GO:0005886">
    <property type="term" value="C:plasma membrane"/>
    <property type="evidence" value="ECO:0007669"/>
    <property type="project" value="UniProtKB-SubCell"/>
</dbReference>